<keyword evidence="3 4" id="KW-0949">S-adenosyl-L-methionine</keyword>
<dbReference type="AlphaFoldDB" id="A0AA37WLS4"/>
<dbReference type="HAMAP" id="MF_02125">
    <property type="entry name" value="L3_methyltr_PrmB"/>
    <property type="match status" value="1"/>
</dbReference>
<dbReference type="GO" id="GO:0032259">
    <property type="term" value="P:methylation"/>
    <property type="evidence" value="ECO:0007669"/>
    <property type="project" value="UniProtKB-KW"/>
</dbReference>
<gene>
    <name evidence="4 6" type="primary">prmB</name>
    <name evidence="6" type="ORF">GCM10007877_16530</name>
</gene>
<comment type="catalytic activity">
    <reaction evidence="4">
        <text>L-glutaminyl-[ribosomal protein uL3] + S-adenosyl-L-methionine = N(5)-methyl-L-glutaminyl-[ribosomal protein uL3] + S-adenosyl-L-homocysteine + H(+)</text>
        <dbReference type="Rhea" id="RHEA:45020"/>
        <dbReference type="Rhea" id="RHEA-COMP:11063"/>
        <dbReference type="Rhea" id="RHEA-COMP:11064"/>
        <dbReference type="ChEBI" id="CHEBI:15378"/>
        <dbReference type="ChEBI" id="CHEBI:30011"/>
        <dbReference type="ChEBI" id="CHEBI:57856"/>
        <dbReference type="ChEBI" id="CHEBI:59789"/>
        <dbReference type="ChEBI" id="CHEBI:61891"/>
        <dbReference type="EC" id="2.1.1.298"/>
    </reaction>
</comment>
<dbReference type="GO" id="GO:0005840">
    <property type="term" value="C:ribosome"/>
    <property type="evidence" value="ECO:0007669"/>
    <property type="project" value="UniProtKB-KW"/>
</dbReference>
<evidence type="ECO:0000256" key="4">
    <source>
        <dbReference type="HAMAP-Rule" id="MF_02125"/>
    </source>
</evidence>
<evidence type="ECO:0000256" key="1">
    <source>
        <dbReference type="ARBA" id="ARBA00022603"/>
    </source>
</evidence>
<dbReference type="RefSeq" id="WP_232593290.1">
    <property type="nucleotide sequence ID" value="NZ_BSPD01000037.1"/>
</dbReference>
<dbReference type="PIRSF" id="PIRSF037167">
    <property type="entry name" value="Mtase_YfcB_prd"/>
    <property type="match status" value="1"/>
</dbReference>
<dbReference type="Proteomes" id="UP001156870">
    <property type="component" value="Unassembled WGS sequence"/>
</dbReference>
<dbReference type="InterPro" id="IPR004556">
    <property type="entry name" value="HemK-like"/>
</dbReference>
<dbReference type="FunFam" id="3.40.50.150:FF:000042">
    <property type="entry name" value="50S ribosomal protein L3 glutamine methyltransferase"/>
    <property type="match status" value="1"/>
</dbReference>
<dbReference type="PANTHER" id="PTHR47806:SF1">
    <property type="entry name" value="RIBOSOMAL PROTEIN UL3 GLUTAMINE METHYLTRANSFERASE"/>
    <property type="match status" value="1"/>
</dbReference>
<comment type="caution">
    <text evidence="6">The sequence shown here is derived from an EMBL/GenBank/DDBJ whole genome shotgun (WGS) entry which is preliminary data.</text>
</comment>
<protein>
    <recommendedName>
        <fullName evidence="4">Ribosomal protein uL3 glutamine methyltransferase</fullName>
        <shortName evidence="4">uL3 MTase</shortName>
        <ecNumber evidence="4">2.1.1.298</ecNumber>
    </recommendedName>
    <alternativeName>
        <fullName evidence="4">N5-glutamine methyltransferase PrmB</fullName>
    </alternativeName>
</protein>
<organism evidence="6 7">
    <name type="scientific">Marinibactrum halimedae</name>
    <dbReference type="NCBI Taxonomy" id="1444977"/>
    <lineage>
        <taxon>Bacteria</taxon>
        <taxon>Pseudomonadati</taxon>
        <taxon>Pseudomonadota</taxon>
        <taxon>Gammaproteobacteria</taxon>
        <taxon>Cellvibrionales</taxon>
        <taxon>Cellvibrionaceae</taxon>
        <taxon>Marinibactrum</taxon>
    </lineage>
</organism>
<dbReference type="GO" id="GO:0005829">
    <property type="term" value="C:cytosol"/>
    <property type="evidence" value="ECO:0007669"/>
    <property type="project" value="TreeGrafter"/>
</dbReference>
<dbReference type="CDD" id="cd02440">
    <property type="entry name" value="AdoMet_MTases"/>
    <property type="match status" value="1"/>
</dbReference>
<dbReference type="SUPFAM" id="SSF53335">
    <property type="entry name" value="S-adenosyl-L-methionine-dependent methyltransferases"/>
    <property type="match status" value="1"/>
</dbReference>
<reference evidence="6 7" key="1">
    <citation type="journal article" date="2014" name="Int. J. Syst. Evol. Microbiol.">
        <title>Complete genome sequence of Corynebacterium casei LMG S-19264T (=DSM 44701T), isolated from a smear-ripened cheese.</title>
        <authorList>
            <consortium name="US DOE Joint Genome Institute (JGI-PGF)"/>
            <person name="Walter F."/>
            <person name="Albersmeier A."/>
            <person name="Kalinowski J."/>
            <person name="Ruckert C."/>
        </authorList>
    </citation>
    <scope>NUCLEOTIDE SEQUENCE [LARGE SCALE GENOMIC DNA]</scope>
    <source>
        <strain evidence="6 7">NBRC 110095</strain>
    </source>
</reference>
<dbReference type="PROSITE" id="PS00092">
    <property type="entry name" value="N6_MTASE"/>
    <property type="match status" value="1"/>
</dbReference>
<feature type="domain" description="Methyltransferase small" evidence="5">
    <location>
        <begin position="134"/>
        <end position="215"/>
    </location>
</feature>
<evidence type="ECO:0000313" key="6">
    <source>
        <dbReference type="EMBL" id="GLS25938.1"/>
    </source>
</evidence>
<dbReference type="InterPro" id="IPR017127">
    <property type="entry name" value="Ribosome_uL3_MTase"/>
</dbReference>
<dbReference type="GO" id="GO:0003676">
    <property type="term" value="F:nucleic acid binding"/>
    <property type="evidence" value="ECO:0007669"/>
    <property type="project" value="InterPro"/>
</dbReference>
<accession>A0AA37WLS4</accession>
<dbReference type="Pfam" id="PF05175">
    <property type="entry name" value="MTS"/>
    <property type="match status" value="1"/>
</dbReference>
<keyword evidence="2 4" id="KW-0808">Transferase</keyword>
<dbReference type="EC" id="2.1.1.298" evidence="4"/>
<dbReference type="InterPro" id="IPR002052">
    <property type="entry name" value="DNA_methylase_N6_adenine_CS"/>
</dbReference>
<comment type="function">
    <text evidence="4">Methylates ribosomal protein uL3 on a specific glutamine residue.</text>
</comment>
<dbReference type="InterPro" id="IPR007848">
    <property type="entry name" value="Small_mtfrase_dom"/>
</dbReference>
<keyword evidence="1 4" id="KW-0489">Methyltransferase</keyword>
<evidence type="ECO:0000313" key="7">
    <source>
        <dbReference type="Proteomes" id="UP001156870"/>
    </source>
</evidence>
<keyword evidence="6" id="KW-0689">Ribosomal protein</keyword>
<name>A0AA37WLS4_9GAMM</name>
<comment type="similarity">
    <text evidence="4">Belongs to the protein N5-glutamine methyltransferase family. PrmB subfamily.</text>
</comment>
<dbReference type="Gene3D" id="3.40.50.150">
    <property type="entry name" value="Vaccinia Virus protein VP39"/>
    <property type="match status" value="1"/>
</dbReference>
<dbReference type="Gene3D" id="1.10.8.10">
    <property type="entry name" value="DNA helicase RuvA subunit, C-terminal domain"/>
    <property type="match status" value="1"/>
</dbReference>
<sequence>MVIERREAILEELITVKDWVRWGATRFTQEQVFFGHGTDNAWDEALQLLMHVTSLPWDLVSTILDTRLTHDERKQALNFIQDRIDTRKPAAYLTGTGWFCGLPFTVNEHVLVPRSPIAELIDQQFEPWLRLPPERILDLCTGSGCIGIACAYAFPEAWIDLSDISAEALDVAWQNIHQHELDGRVQAIESDLFEHLKNQRYDLIVTNPPYVDAEDIADMPEEFHWEPQIALASGHDGLDFTRRLLKEAHDHLTEEGLLVCEVGNSWPALEALLPEVPFIWPEFSRGGHGVFILSRHQLQQCYDHLSAEFN</sequence>
<proteinExistence type="inferred from homology"/>
<dbReference type="NCBIfam" id="TIGR00536">
    <property type="entry name" value="hemK_fam"/>
    <property type="match status" value="1"/>
</dbReference>
<evidence type="ECO:0000256" key="2">
    <source>
        <dbReference type="ARBA" id="ARBA00022679"/>
    </source>
</evidence>
<evidence type="ECO:0000256" key="3">
    <source>
        <dbReference type="ARBA" id="ARBA00022691"/>
    </source>
</evidence>
<dbReference type="PANTHER" id="PTHR47806">
    <property type="entry name" value="50S RIBOSOMAL PROTEIN L3 GLUTAMINE METHYLTRANSFERASE"/>
    <property type="match status" value="1"/>
</dbReference>
<dbReference type="GO" id="GO:0036009">
    <property type="term" value="F:protein-glutamine N-methyltransferase activity"/>
    <property type="evidence" value="ECO:0007669"/>
    <property type="project" value="UniProtKB-UniRule"/>
</dbReference>
<dbReference type="EMBL" id="BSPD01000037">
    <property type="protein sequence ID" value="GLS25938.1"/>
    <property type="molecule type" value="Genomic_DNA"/>
</dbReference>
<dbReference type="InterPro" id="IPR029063">
    <property type="entry name" value="SAM-dependent_MTases_sf"/>
</dbReference>
<dbReference type="NCBIfam" id="TIGR03533">
    <property type="entry name" value="L3_gln_methyl"/>
    <property type="match status" value="1"/>
</dbReference>
<evidence type="ECO:0000259" key="5">
    <source>
        <dbReference type="Pfam" id="PF05175"/>
    </source>
</evidence>
<keyword evidence="6" id="KW-0687">Ribonucleoprotein</keyword>
<keyword evidence="7" id="KW-1185">Reference proteome</keyword>